<comment type="caution">
    <text evidence="1">The sequence shown here is derived from an EMBL/GenBank/DDBJ whole genome shotgun (WGS) entry which is preliminary data.</text>
</comment>
<name>A0A1Y2DEI4_9FUNG</name>
<organism evidence="1 2">
    <name type="scientific">Neocallimastix californiae</name>
    <dbReference type="NCBI Taxonomy" id="1754190"/>
    <lineage>
        <taxon>Eukaryota</taxon>
        <taxon>Fungi</taxon>
        <taxon>Fungi incertae sedis</taxon>
        <taxon>Chytridiomycota</taxon>
        <taxon>Chytridiomycota incertae sedis</taxon>
        <taxon>Neocallimastigomycetes</taxon>
        <taxon>Neocallimastigales</taxon>
        <taxon>Neocallimastigaceae</taxon>
        <taxon>Neocallimastix</taxon>
    </lineage>
</organism>
<keyword evidence="2" id="KW-1185">Reference proteome</keyword>
<dbReference type="EMBL" id="MCOG01000069">
    <property type="protein sequence ID" value="ORY57649.1"/>
    <property type="molecule type" value="Genomic_DNA"/>
</dbReference>
<reference evidence="1 2" key="1">
    <citation type="submission" date="2016-08" db="EMBL/GenBank/DDBJ databases">
        <title>A Parts List for Fungal Cellulosomes Revealed by Comparative Genomics.</title>
        <authorList>
            <consortium name="DOE Joint Genome Institute"/>
            <person name="Haitjema C.H."/>
            <person name="Gilmore S.P."/>
            <person name="Henske J.K."/>
            <person name="Solomon K.V."/>
            <person name="De Groot R."/>
            <person name="Kuo A."/>
            <person name="Mondo S.J."/>
            <person name="Salamov A.A."/>
            <person name="Labutti K."/>
            <person name="Zhao Z."/>
            <person name="Chiniquy J."/>
            <person name="Barry K."/>
            <person name="Brewer H.M."/>
            <person name="Purvine S.O."/>
            <person name="Wright A.T."/>
            <person name="Boxma B."/>
            <person name="Van Alen T."/>
            <person name="Hackstein J.H."/>
            <person name="Baker S.E."/>
            <person name="Grigoriev I.V."/>
            <person name="O'Malley M.A."/>
        </authorList>
    </citation>
    <scope>NUCLEOTIDE SEQUENCE [LARGE SCALE GENOMIC DNA]</scope>
    <source>
        <strain evidence="1 2">G1</strain>
    </source>
</reference>
<gene>
    <name evidence="1" type="ORF">LY90DRAFT_253152</name>
</gene>
<sequence length="286" mass="32369">MSEISDHLFVSNSNSQSTYCFGGCCDNQYCVDYPSPQSSPSTPEFNDISDNQTDMETNNYSLFGCNNNCCASPCSTTYSDDINIDLDTTSERSYTNIKSYTNPDINLHMEIPLSPVDSTYCSSPKKLNKKRSFSEVDDAQTFNSLDTMSEEEMDNYINNIDLDLFPKVKSSSELLIFSPLSLKRFKLSNKKSNGIESNYDCFNPKDDIDTPRIVEINDDEDINQSFDEDVNQNLSFDKTSSKFLRNLNSKIPCYDFDNSFIKSSISSNNSYCYSTSPFMSSCQHNS</sequence>
<dbReference type="Proteomes" id="UP000193920">
    <property type="component" value="Unassembled WGS sequence"/>
</dbReference>
<dbReference type="AlphaFoldDB" id="A0A1Y2DEI4"/>
<proteinExistence type="predicted"/>
<evidence type="ECO:0000313" key="2">
    <source>
        <dbReference type="Proteomes" id="UP000193920"/>
    </source>
</evidence>
<accession>A0A1Y2DEI4</accession>
<evidence type="ECO:0000313" key="1">
    <source>
        <dbReference type="EMBL" id="ORY57649.1"/>
    </source>
</evidence>
<protein>
    <submittedName>
        <fullName evidence="1">Uncharacterized protein</fullName>
    </submittedName>
</protein>